<dbReference type="SUPFAM" id="SSF53955">
    <property type="entry name" value="Lysozyme-like"/>
    <property type="match status" value="1"/>
</dbReference>
<dbReference type="STRING" id="1165861.A0A0L0UMZ7"/>
<keyword evidence="4" id="KW-1185">Reference proteome</keyword>
<dbReference type="InterPro" id="IPR002196">
    <property type="entry name" value="Glyco_hydro_24"/>
</dbReference>
<dbReference type="EMBL" id="AJIL01002307">
    <property type="protein sequence ID" value="KNE88345.1"/>
    <property type="molecule type" value="Genomic_DNA"/>
</dbReference>
<dbReference type="GO" id="GO:0016998">
    <property type="term" value="P:cell wall macromolecule catabolic process"/>
    <property type="evidence" value="ECO:0007669"/>
    <property type="project" value="InterPro"/>
</dbReference>
<evidence type="ECO:0000256" key="1">
    <source>
        <dbReference type="ARBA" id="ARBA00022529"/>
    </source>
</evidence>
<reference evidence="4" key="1">
    <citation type="submission" date="2014-03" db="EMBL/GenBank/DDBJ databases">
        <title>The Genome Sequence of Puccinia striiformis f. sp. tritici PST-78.</title>
        <authorList>
            <consortium name="The Broad Institute Genome Sequencing Platform"/>
            <person name="Cuomo C."/>
            <person name="Hulbert S."/>
            <person name="Chen X."/>
            <person name="Walker B."/>
            <person name="Young S.K."/>
            <person name="Zeng Q."/>
            <person name="Gargeya S."/>
            <person name="Fitzgerald M."/>
            <person name="Haas B."/>
            <person name="Abouelleil A."/>
            <person name="Alvarado L."/>
            <person name="Arachchi H.M."/>
            <person name="Berlin A.M."/>
            <person name="Chapman S.B."/>
            <person name="Goldberg J."/>
            <person name="Griggs A."/>
            <person name="Gujja S."/>
            <person name="Hansen M."/>
            <person name="Howarth C."/>
            <person name="Imamovic A."/>
            <person name="Larimer J."/>
            <person name="McCowan C."/>
            <person name="Montmayeur A."/>
            <person name="Murphy C."/>
            <person name="Neiman D."/>
            <person name="Pearson M."/>
            <person name="Priest M."/>
            <person name="Roberts A."/>
            <person name="Saif S."/>
            <person name="Shea T."/>
            <person name="Sisk P."/>
            <person name="Sykes S."/>
            <person name="Wortman J."/>
            <person name="Nusbaum C."/>
            <person name="Birren B."/>
        </authorList>
    </citation>
    <scope>NUCLEOTIDE SEQUENCE [LARGE SCALE GENOMIC DNA]</scope>
    <source>
        <strain evidence="4">race PST-78</strain>
    </source>
</reference>
<organism evidence="3 4">
    <name type="scientific">Puccinia striiformis f. sp. tritici PST-78</name>
    <dbReference type="NCBI Taxonomy" id="1165861"/>
    <lineage>
        <taxon>Eukaryota</taxon>
        <taxon>Fungi</taxon>
        <taxon>Dikarya</taxon>
        <taxon>Basidiomycota</taxon>
        <taxon>Pucciniomycotina</taxon>
        <taxon>Pucciniomycetes</taxon>
        <taxon>Pucciniales</taxon>
        <taxon>Pucciniaceae</taxon>
        <taxon>Puccinia</taxon>
    </lineage>
</organism>
<dbReference type="GO" id="GO:0009253">
    <property type="term" value="P:peptidoglycan catabolic process"/>
    <property type="evidence" value="ECO:0007669"/>
    <property type="project" value="InterPro"/>
</dbReference>
<dbReference type="InterPro" id="IPR023346">
    <property type="entry name" value="Lysozyme-like_dom_sf"/>
</dbReference>
<dbReference type="Proteomes" id="UP000054564">
    <property type="component" value="Unassembled WGS sequence"/>
</dbReference>
<proteinExistence type="predicted"/>
<dbReference type="AlphaFoldDB" id="A0A0L0UMZ7"/>
<keyword evidence="2" id="KW-0081">Bacteriolytic enzyme</keyword>
<evidence type="ECO:0008006" key="5">
    <source>
        <dbReference type="Google" id="ProtNLM"/>
    </source>
</evidence>
<gene>
    <name evidence="3" type="ORF">PSTG_18255</name>
</gene>
<evidence type="ECO:0000256" key="2">
    <source>
        <dbReference type="ARBA" id="ARBA00022638"/>
    </source>
</evidence>
<accession>A0A0L0UMZ7</accession>
<protein>
    <recommendedName>
        <fullName evidence="5">Lysozyme</fullName>
    </recommendedName>
</protein>
<evidence type="ECO:0000313" key="3">
    <source>
        <dbReference type="EMBL" id="KNE88345.1"/>
    </source>
</evidence>
<dbReference type="InterPro" id="IPR023347">
    <property type="entry name" value="Lysozyme_dom_sf"/>
</dbReference>
<sequence length="88" mass="9965">MRLKNIVKVNLTQSQFDVLTILCYNNGIGNNSRGFGGSTVVKITNGECSENLDLAWKAWDKSQGSISSGLIKRRETELEIYYKDNYTR</sequence>
<dbReference type="Pfam" id="PF00959">
    <property type="entry name" value="Phage_lysozyme"/>
    <property type="match status" value="1"/>
</dbReference>
<dbReference type="GO" id="GO:0003796">
    <property type="term" value="F:lysozyme activity"/>
    <property type="evidence" value="ECO:0007669"/>
    <property type="project" value="InterPro"/>
</dbReference>
<evidence type="ECO:0000313" key="4">
    <source>
        <dbReference type="Proteomes" id="UP000054564"/>
    </source>
</evidence>
<dbReference type="Gene3D" id="1.10.530.40">
    <property type="match status" value="1"/>
</dbReference>
<dbReference type="GO" id="GO:0042742">
    <property type="term" value="P:defense response to bacterium"/>
    <property type="evidence" value="ECO:0007669"/>
    <property type="project" value="UniProtKB-KW"/>
</dbReference>
<name>A0A0L0UMZ7_9BASI</name>
<dbReference type="GO" id="GO:0031640">
    <property type="term" value="P:killing of cells of another organism"/>
    <property type="evidence" value="ECO:0007669"/>
    <property type="project" value="UniProtKB-KW"/>
</dbReference>
<comment type="caution">
    <text evidence="3">The sequence shown here is derived from an EMBL/GenBank/DDBJ whole genome shotgun (WGS) entry which is preliminary data.</text>
</comment>
<keyword evidence="1" id="KW-0929">Antimicrobial</keyword>